<evidence type="ECO:0000313" key="2">
    <source>
        <dbReference type="Proteomes" id="UP000524246"/>
    </source>
</evidence>
<dbReference type="AlphaFoldDB" id="A0A7X9IJW2"/>
<sequence length="328" mass="37136">SGLKHLEKLLKFVDLRFIAILISRYVEIITYDDANDSPPGSGFYTPDKGFTWIGIHDLDATRAFYLNRFLALIFDNDAALFYQLCAIPMVSTPSLLEEESYKDRCTRISAEGVPELEYAFELTAPLQPYAIKKQINAHGLKSAVENIPIIEPLLYDTSFVQPLSSLVNSNLNLDELEMELTLILNAAIVRWQIPFFEAETIKHWSEKVKGAINLGLEDVIKTSNLPLIDIYRILGLQKLFRLGLWHLMELQKIALKIPVALIEPGTLSAENFSILACAREEIPEIPNFFNKDGSIQSEEGTLVPGTKAIEHLEEIQMLKKRLEDLFNN</sequence>
<protein>
    <submittedName>
        <fullName evidence="1">Uncharacterized protein</fullName>
    </submittedName>
</protein>
<gene>
    <name evidence="1" type="ORF">GYA55_04830</name>
</gene>
<dbReference type="Pfam" id="PF19676">
    <property type="entry name" value="DUF6178"/>
    <property type="match status" value="1"/>
</dbReference>
<organism evidence="1 2">
    <name type="scientific">SAR324 cluster bacterium</name>
    <dbReference type="NCBI Taxonomy" id="2024889"/>
    <lineage>
        <taxon>Bacteria</taxon>
        <taxon>Deltaproteobacteria</taxon>
        <taxon>SAR324 cluster</taxon>
    </lineage>
</organism>
<dbReference type="Proteomes" id="UP000524246">
    <property type="component" value="Unassembled WGS sequence"/>
</dbReference>
<dbReference type="InterPro" id="IPR045750">
    <property type="entry name" value="DUF6178"/>
</dbReference>
<name>A0A7X9IJW2_9DELT</name>
<feature type="non-terminal residue" evidence="1">
    <location>
        <position position="1"/>
    </location>
</feature>
<proteinExistence type="predicted"/>
<evidence type="ECO:0000313" key="1">
    <source>
        <dbReference type="EMBL" id="NMC62474.1"/>
    </source>
</evidence>
<reference evidence="1 2" key="1">
    <citation type="journal article" date="2020" name="Biotechnol. Biofuels">
        <title>New insights from the biogas microbiome by comprehensive genome-resolved metagenomics of nearly 1600 species originating from multiple anaerobic digesters.</title>
        <authorList>
            <person name="Campanaro S."/>
            <person name="Treu L."/>
            <person name="Rodriguez-R L.M."/>
            <person name="Kovalovszki A."/>
            <person name="Ziels R.M."/>
            <person name="Maus I."/>
            <person name="Zhu X."/>
            <person name="Kougias P.G."/>
            <person name="Basile A."/>
            <person name="Luo G."/>
            <person name="Schluter A."/>
            <person name="Konstantinidis K.T."/>
            <person name="Angelidaki I."/>
        </authorList>
    </citation>
    <scope>NUCLEOTIDE SEQUENCE [LARGE SCALE GENOMIC DNA]</scope>
    <source>
        <strain evidence="1">AS27yjCOA_65</strain>
    </source>
</reference>
<comment type="caution">
    <text evidence="1">The sequence shown here is derived from an EMBL/GenBank/DDBJ whole genome shotgun (WGS) entry which is preliminary data.</text>
</comment>
<dbReference type="EMBL" id="JAAZON010000204">
    <property type="protein sequence ID" value="NMC62474.1"/>
    <property type="molecule type" value="Genomic_DNA"/>
</dbReference>
<accession>A0A7X9IJW2</accession>